<gene>
    <name evidence="1" type="ORF">SAMN05428964_105112</name>
</gene>
<evidence type="ECO:0000313" key="1">
    <source>
        <dbReference type="EMBL" id="SOC26411.1"/>
    </source>
</evidence>
<dbReference type="Proteomes" id="UP000219068">
    <property type="component" value="Unassembled WGS sequence"/>
</dbReference>
<protein>
    <submittedName>
        <fullName evidence="1">Uncharacterized protein</fullName>
    </submittedName>
</protein>
<organism evidence="1 2">
    <name type="scientific">Thalassospira xiamenensis</name>
    <dbReference type="NCBI Taxonomy" id="220697"/>
    <lineage>
        <taxon>Bacteria</taxon>
        <taxon>Pseudomonadati</taxon>
        <taxon>Pseudomonadota</taxon>
        <taxon>Alphaproteobacteria</taxon>
        <taxon>Rhodospirillales</taxon>
        <taxon>Thalassospiraceae</taxon>
        <taxon>Thalassospira</taxon>
    </lineage>
</organism>
<evidence type="ECO:0000313" key="2">
    <source>
        <dbReference type="Proteomes" id="UP000219068"/>
    </source>
</evidence>
<accession>A0A285TW36</accession>
<name>A0A285TW36_9PROT</name>
<dbReference type="AlphaFoldDB" id="A0A285TW36"/>
<sequence>MIDVALVPKGSIVMMAHGDVSDAGCVRVRVLKDAVEIVEQSGRVIARTEHMAGSAAQRLSIVNHAAVLLAGRTGLTGYSAPVERRL</sequence>
<reference evidence="1 2" key="1">
    <citation type="submission" date="2017-08" db="EMBL/GenBank/DDBJ databases">
        <authorList>
            <person name="de Groot N.N."/>
        </authorList>
    </citation>
    <scope>NUCLEOTIDE SEQUENCE [LARGE SCALE GENOMIC DNA]</scope>
    <source>
        <strain evidence="1 2">USBA 78</strain>
    </source>
</reference>
<dbReference type="EMBL" id="OBMM01000005">
    <property type="protein sequence ID" value="SOC26411.1"/>
    <property type="molecule type" value="Genomic_DNA"/>
</dbReference>
<dbReference type="RefSeq" id="WP_097052687.1">
    <property type="nucleotide sequence ID" value="NZ_OBMM01000005.1"/>
</dbReference>
<proteinExistence type="predicted"/>